<feature type="compositionally biased region" description="Basic and acidic residues" evidence="5">
    <location>
        <begin position="77"/>
        <end position="89"/>
    </location>
</feature>
<dbReference type="Proteomes" id="UP000297396">
    <property type="component" value="Unassembled WGS sequence"/>
</dbReference>
<dbReference type="GO" id="GO:0016787">
    <property type="term" value="F:hydrolase activity"/>
    <property type="evidence" value="ECO:0007669"/>
    <property type="project" value="UniProtKB-KW"/>
</dbReference>
<dbReference type="RefSeq" id="WP_135054847.1">
    <property type="nucleotide sequence ID" value="NZ_JADGLC010000005.1"/>
</dbReference>
<accession>A0A4Y9K1L0</accession>
<evidence type="ECO:0000259" key="6">
    <source>
        <dbReference type="SMART" id="SM00507"/>
    </source>
</evidence>
<dbReference type="GO" id="GO:0008270">
    <property type="term" value="F:zinc ion binding"/>
    <property type="evidence" value="ECO:0007669"/>
    <property type="project" value="InterPro"/>
</dbReference>
<evidence type="ECO:0000256" key="1">
    <source>
        <dbReference type="ARBA" id="ARBA00022722"/>
    </source>
</evidence>
<keyword evidence="1" id="KW-0540">Nuclease</keyword>
<comment type="caution">
    <text evidence="7">The sequence shown here is derived from an EMBL/GenBank/DDBJ whole genome shotgun (WGS) entry which is preliminary data.</text>
</comment>
<keyword evidence="2" id="KW-0378">Hydrolase</keyword>
<reference evidence="7 8" key="1">
    <citation type="submission" date="2019-03" db="EMBL/GenBank/DDBJ databases">
        <title>Diversity of the mouse oral microbiome.</title>
        <authorList>
            <person name="Joseph S."/>
            <person name="Aduse-Opoku J."/>
            <person name="Curtis M."/>
            <person name="Wade W."/>
            <person name="Hashim A."/>
        </authorList>
    </citation>
    <scope>NUCLEOTIDE SEQUENCE [LARGE SCALE GENOMIC DNA]</scope>
    <source>
        <strain evidence="7 8">WT12</strain>
    </source>
</reference>
<keyword evidence="7" id="KW-0255">Endonuclease</keyword>
<proteinExistence type="inferred from homology"/>
<feature type="domain" description="HNH nuclease" evidence="6">
    <location>
        <begin position="24"/>
        <end position="79"/>
    </location>
</feature>
<comment type="similarity">
    <text evidence="3">Belongs to the HNH nuclease family.</text>
</comment>
<feature type="region of interest" description="Disordered" evidence="5">
    <location>
        <begin position="77"/>
        <end position="114"/>
    </location>
</feature>
<dbReference type="GO" id="GO:0004519">
    <property type="term" value="F:endonuclease activity"/>
    <property type="evidence" value="ECO:0007669"/>
    <property type="project" value="UniProtKB-KW"/>
</dbReference>
<dbReference type="CDD" id="cd00085">
    <property type="entry name" value="HNHc"/>
    <property type="match status" value="1"/>
</dbReference>
<dbReference type="GO" id="GO:0003676">
    <property type="term" value="F:nucleic acid binding"/>
    <property type="evidence" value="ECO:0007669"/>
    <property type="project" value="InterPro"/>
</dbReference>
<evidence type="ECO:0000256" key="5">
    <source>
        <dbReference type="SAM" id="MobiDB-lite"/>
    </source>
</evidence>
<dbReference type="SMART" id="SM00507">
    <property type="entry name" value="HNHc"/>
    <property type="match status" value="1"/>
</dbReference>
<dbReference type="EMBL" id="SPPA01000005">
    <property type="protein sequence ID" value="TFV11971.1"/>
    <property type="molecule type" value="Genomic_DNA"/>
</dbReference>
<dbReference type="PANTHER" id="PTHR41286:SF1">
    <property type="entry name" value="HNH NUCLEASE YAJD-RELATED"/>
    <property type="match status" value="1"/>
</dbReference>
<dbReference type="GO" id="GO:0005829">
    <property type="term" value="C:cytosol"/>
    <property type="evidence" value="ECO:0007669"/>
    <property type="project" value="TreeGrafter"/>
</dbReference>
<evidence type="ECO:0000313" key="7">
    <source>
        <dbReference type="EMBL" id="TFV11971.1"/>
    </source>
</evidence>
<dbReference type="InterPro" id="IPR002711">
    <property type="entry name" value="HNH"/>
</dbReference>
<evidence type="ECO:0000256" key="4">
    <source>
        <dbReference type="ARBA" id="ARBA00040194"/>
    </source>
</evidence>
<dbReference type="AlphaFoldDB" id="A0A4Y9K1L0"/>
<evidence type="ECO:0000256" key="3">
    <source>
        <dbReference type="ARBA" id="ARBA00038412"/>
    </source>
</evidence>
<evidence type="ECO:0000256" key="2">
    <source>
        <dbReference type="ARBA" id="ARBA00022801"/>
    </source>
</evidence>
<organism evidence="7 8">
    <name type="scientific">Muribacter muris</name>
    <dbReference type="NCBI Taxonomy" id="67855"/>
    <lineage>
        <taxon>Bacteria</taxon>
        <taxon>Pseudomonadati</taxon>
        <taxon>Pseudomonadota</taxon>
        <taxon>Gammaproteobacteria</taxon>
        <taxon>Pasteurellales</taxon>
        <taxon>Pasteurellaceae</taxon>
        <taxon>Muribacter</taxon>
    </lineage>
</organism>
<protein>
    <recommendedName>
        <fullName evidence="4">Putative HNH nuclease YajD</fullName>
    </recommendedName>
</protein>
<name>A0A4Y9K1L0_9PAST</name>
<sequence>MGNLPSKRGRASWHYLYNRKAWKQLRLDHLARHPLCVYCQREGKLTPATVVDHIQPHKGNIDLFLDSKNLQSLCKVHHDSSKQRAEARQVSEIGSDTNGFPLDPNHPFNRQSVG</sequence>
<dbReference type="PANTHER" id="PTHR41286">
    <property type="entry name" value="HNH NUCLEASE YAJD-RELATED"/>
    <property type="match status" value="1"/>
</dbReference>
<dbReference type="Gene3D" id="1.10.30.50">
    <property type="match status" value="1"/>
</dbReference>
<gene>
    <name evidence="7" type="ORF">E4T80_03065</name>
</gene>
<dbReference type="InterPro" id="IPR003615">
    <property type="entry name" value="HNH_nuc"/>
</dbReference>
<dbReference type="Pfam" id="PF01844">
    <property type="entry name" value="HNH"/>
    <property type="match status" value="1"/>
</dbReference>
<evidence type="ECO:0000313" key="8">
    <source>
        <dbReference type="Proteomes" id="UP000297396"/>
    </source>
</evidence>
<dbReference type="OrthoDB" id="5292295at2"/>